<evidence type="ECO:0000256" key="3">
    <source>
        <dbReference type="ARBA" id="ARBA00023125"/>
    </source>
</evidence>
<dbReference type="InterPro" id="IPR010998">
    <property type="entry name" value="Integrase_recombinase_N"/>
</dbReference>
<evidence type="ECO:0000256" key="5">
    <source>
        <dbReference type="PROSITE-ProRule" id="PRU01248"/>
    </source>
</evidence>
<gene>
    <name evidence="8" type="primary">xerD_1</name>
    <name evidence="8" type="ORF">NCTC10283_00773</name>
</gene>
<keyword evidence="4" id="KW-0233">DNA recombination</keyword>
<dbReference type="Pfam" id="PF00589">
    <property type="entry name" value="Phage_integrase"/>
    <property type="match status" value="1"/>
</dbReference>
<dbReference type="PROSITE" id="PS51900">
    <property type="entry name" value="CB"/>
    <property type="match status" value="1"/>
</dbReference>
<evidence type="ECO:0000313" key="9">
    <source>
        <dbReference type="Proteomes" id="UP000254209"/>
    </source>
</evidence>
<dbReference type="GO" id="GO:0003677">
    <property type="term" value="F:DNA binding"/>
    <property type="evidence" value="ECO:0007669"/>
    <property type="project" value="UniProtKB-UniRule"/>
</dbReference>
<reference evidence="8 9" key="1">
    <citation type="submission" date="2018-06" db="EMBL/GenBank/DDBJ databases">
        <authorList>
            <consortium name="Pathogen Informatics"/>
            <person name="Doyle S."/>
        </authorList>
    </citation>
    <scope>NUCLEOTIDE SEQUENCE [LARGE SCALE GENOMIC DNA]</scope>
    <source>
        <strain evidence="8 9">NCTC10283</strain>
    </source>
</reference>
<dbReference type="STRING" id="1120980.GCA_000745955_01361"/>
<dbReference type="PROSITE" id="PS51898">
    <property type="entry name" value="TYR_RECOMBINASE"/>
    <property type="match status" value="1"/>
</dbReference>
<feature type="domain" description="Tyr recombinase" evidence="6">
    <location>
        <begin position="158"/>
        <end position="328"/>
    </location>
</feature>
<protein>
    <submittedName>
        <fullName evidence="8">Tyrosine recombinase XerD</fullName>
    </submittedName>
</protein>
<dbReference type="GO" id="GO:0015074">
    <property type="term" value="P:DNA integration"/>
    <property type="evidence" value="ECO:0007669"/>
    <property type="project" value="UniProtKB-KW"/>
</dbReference>
<evidence type="ECO:0000256" key="4">
    <source>
        <dbReference type="ARBA" id="ARBA00023172"/>
    </source>
</evidence>
<evidence type="ECO:0000259" key="7">
    <source>
        <dbReference type="PROSITE" id="PS51900"/>
    </source>
</evidence>
<dbReference type="CDD" id="cd00796">
    <property type="entry name" value="INT_Rci_Hp1_C"/>
    <property type="match status" value="1"/>
</dbReference>
<dbReference type="InterPro" id="IPR013762">
    <property type="entry name" value="Integrase-like_cat_sf"/>
</dbReference>
<name>A0A376BN71_9NEIS</name>
<sequence>MSKKQSKNKGLYQRDGIWYLDIRAGNQRIRRSTGTSDKAKAQAYRVQLEHEIWQQQRLGVLPKHLWDEAAAKWIKEKQDKKSIEDDICRIRQLTALRGRYLQDLDRKTIMKVVGDLPCSNSTKNRYLALIRSILNKCVNEWDWLSKAPKLTLYKEPKKRIRWLKPQEAQKLIHAFENLPYMQHMIIFSLATGLRKSNVLNLKWEQIDLKRRIAWIYPDETKNSQALGVPLNQVALQVLAVRQRTTPFVFNNSKGQPVKAVSHRIWKKGLKEAGISNFKWHDLRHTWASWLVQSGVPLLALKEMGGWESLEMVQKYAHLSSQHLQDHADNLLLNWDTIWTQSKKSDNLDSKEKSLNNCLGL</sequence>
<dbReference type="InterPro" id="IPR011010">
    <property type="entry name" value="DNA_brk_join_enz"/>
</dbReference>
<dbReference type="InterPro" id="IPR002104">
    <property type="entry name" value="Integrase_catalytic"/>
</dbReference>
<feature type="domain" description="Core-binding (CB)" evidence="7">
    <location>
        <begin position="64"/>
        <end position="138"/>
    </location>
</feature>
<dbReference type="AlphaFoldDB" id="A0A376BN71"/>
<dbReference type="GO" id="GO:0006310">
    <property type="term" value="P:DNA recombination"/>
    <property type="evidence" value="ECO:0007669"/>
    <property type="project" value="UniProtKB-KW"/>
</dbReference>
<dbReference type="SUPFAM" id="SSF56349">
    <property type="entry name" value="DNA breaking-rejoining enzymes"/>
    <property type="match status" value="1"/>
</dbReference>
<evidence type="ECO:0000259" key="6">
    <source>
        <dbReference type="PROSITE" id="PS51898"/>
    </source>
</evidence>
<dbReference type="PANTHER" id="PTHR30349:SF64">
    <property type="entry name" value="PROPHAGE INTEGRASE INTD-RELATED"/>
    <property type="match status" value="1"/>
</dbReference>
<evidence type="ECO:0000256" key="2">
    <source>
        <dbReference type="ARBA" id="ARBA00022908"/>
    </source>
</evidence>
<dbReference type="EMBL" id="UFSO01000002">
    <property type="protein sequence ID" value="SSY70664.1"/>
    <property type="molecule type" value="Genomic_DNA"/>
</dbReference>
<dbReference type="InterPro" id="IPR050090">
    <property type="entry name" value="Tyrosine_recombinase_XerCD"/>
</dbReference>
<keyword evidence="3 5" id="KW-0238">DNA-binding</keyword>
<evidence type="ECO:0000256" key="1">
    <source>
        <dbReference type="ARBA" id="ARBA00008857"/>
    </source>
</evidence>
<dbReference type="Gene3D" id="1.10.150.130">
    <property type="match status" value="1"/>
</dbReference>
<dbReference type="Gene3D" id="1.10.443.10">
    <property type="entry name" value="Intergrase catalytic core"/>
    <property type="match status" value="1"/>
</dbReference>
<dbReference type="PANTHER" id="PTHR30349">
    <property type="entry name" value="PHAGE INTEGRASE-RELATED"/>
    <property type="match status" value="1"/>
</dbReference>
<dbReference type="Proteomes" id="UP000254209">
    <property type="component" value="Unassembled WGS sequence"/>
</dbReference>
<accession>A0A376BN71</accession>
<keyword evidence="2" id="KW-0229">DNA integration</keyword>
<organism evidence="8 9">
    <name type="scientific">Alysiella crassa</name>
    <dbReference type="NCBI Taxonomy" id="153491"/>
    <lineage>
        <taxon>Bacteria</taxon>
        <taxon>Pseudomonadati</taxon>
        <taxon>Pseudomonadota</taxon>
        <taxon>Betaproteobacteria</taxon>
        <taxon>Neisseriales</taxon>
        <taxon>Neisseriaceae</taxon>
        <taxon>Alysiella</taxon>
    </lineage>
</organism>
<evidence type="ECO:0000313" key="8">
    <source>
        <dbReference type="EMBL" id="SSY70664.1"/>
    </source>
</evidence>
<dbReference type="InterPro" id="IPR044068">
    <property type="entry name" value="CB"/>
</dbReference>
<proteinExistence type="inferred from homology"/>
<keyword evidence="9" id="KW-1185">Reference proteome</keyword>
<comment type="similarity">
    <text evidence="1">Belongs to the 'phage' integrase family.</text>
</comment>